<dbReference type="PANTHER" id="PTHR43303">
    <property type="entry name" value="NADPH DEHYDROGENASE C23G7.10C-RELATED"/>
    <property type="match status" value="1"/>
</dbReference>
<proteinExistence type="predicted"/>
<evidence type="ECO:0000256" key="1">
    <source>
        <dbReference type="ARBA" id="ARBA00001917"/>
    </source>
</evidence>
<protein>
    <submittedName>
        <fullName evidence="7">NADPH2 dehydrogenase</fullName>
    </submittedName>
</protein>
<keyword evidence="8" id="KW-1185">Reference proteome</keyword>
<name>A0A1H0T4Y7_9BACI</name>
<dbReference type="InterPro" id="IPR001155">
    <property type="entry name" value="OxRdtase_FMN_N"/>
</dbReference>
<dbReference type="AlphaFoldDB" id="A0A1H0T4Y7"/>
<dbReference type="EMBL" id="FNJU01000003">
    <property type="protein sequence ID" value="SDP49039.1"/>
    <property type="molecule type" value="Genomic_DNA"/>
</dbReference>
<comment type="cofactor">
    <cofactor evidence="1">
        <name>FMN</name>
        <dbReference type="ChEBI" id="CHEBI:58210"/>
    </cofactor>
</comment>
<dbReference type="RefSeq" id="WP_090852080.1">
    <property type="nucleotide sequence ID" value="NZ_FNJU01000003.1"/>
</dbReference>
<keyword evidence="2" id="KW-0285">Flavoprotein</keyword>
<gene>
    <name evidence="7" type="ORF">SAMN05216565_103287</name>
</gene>
<dbReference type="Pfam" id="PF00724">
    <property type="entry name" value="Oxidored_FMN"/>
    <property type="match status" value="1"/>
</dbReference>
<dbReference type="Proteomes" id="UP000199159">
    <property type="component" value="Unassembled WGS sequence"/>
</dbReference>
<dbReference type="PANTHER" id="PTHR43303:SF4">
    <property type="entry name" value="NADPH DEHYDROGENASE C23G7.10C-RELATED"/>
    <property type="match status" value="1"/>
</dbReference>
<keyword evidence="5" id="KW-0560">Oxidoreductase</keyword>
<dbReference type="InterPro" id="IPR044152">
    <property type="entry name" value="YqjM-like"/>
</dbReference>
<dbReference type="InterPro" id="IPR013785">
    <property type="entry name" value="Aldolase_TIM"/>
</dbReference>
<sequence length="326" mass="36363">MSKLFSSVNIGTVTLKNRIAMAPMQQRQGTKEAYATDYHAKYYSERAKGEVGLIIIESTSIAESGRLFQDDIGIFSDNHIAPLRKIVDAIHEHNTPVFIQLCHGGRKSSPENNGPFMAPSSLAFDDYYGVPAEMSQQDIQEVIEQFVEAAKRSVEAGFDGIELHAAHGYLIHQFLSPLSNQRNDEYGETFENRLRFLKEVLIAVRKEVGNDFPIQIRYSASDYHEQGLTADTVGEIVKTLDPYGVDAVHISSGGLLPVRPPEVYPGYQVEYADIVKKFTDAPIMAVGLIHSIELAEEIIESNKADCVAIGRPLLDDPYFVRRWKGN</sequence>
<evidence type="ECO:0000313" key="7">
    <source>
        <dbReference type="EMBL" id="SDP49039.1"/>
    </source>
</evidence>
<feature type="domain" description="NADH:flavin oxidoreductase/NADH oxidase N-terminal" evidence="6">
    <location>
        <begin position="3"/>
        <end position="324"/>
    </location>
</feature>
<dbReference type="GO" id="GO:0050661">
    <property type="term" value="F:NADP binding"/>
    <property type="evidence" value="ECO:0007669"/>
    <property type="project" value="InterPro"/>
</dbReference>
<accession>A0A1H0T4Y7</accession>
<keyword evidence="4" id="KW-0521">NADP</keyword>
<evidence type="ECO:0000256" key="4">
    <source>
        <dbReference type="ARBA" id="ARBA00022857"/>
    </source>
</evidence>
<evidence type="ECO:0000259" key="6">
    <source>
        <dbReference type="Pfam" id="PF00724"/>
    </source>
</evidence>
<evidence type="ECO:0000256" key="2">
    <source>
        <dbReference type="ARBA" id="ARBA00022630"/>
    </source>
</evidence>
<keyword evidence="3" id="KW-0288">FMN</keyword>
<dbReference type="OrthoDB" id="9772736at2"/>
<reference evidence="8" key="1">
    <citation type="submission" date="2016-10" db="EMBL/GenBank/DDBJ databases">
        <authorList>
            <person name="Varghese N."/>
            <person name="Submissions S."/>
        </authorList>
    </citation>
    <scope>NUCLEOTIDE SEQUENCE [LARGE SCALE GENOMIC DNA]</scope>
    <source>
        <strain evidence="8">IBRC-M10078</strain>
    </source>
</reference>
<dbReference type="SUPFAM" id="SSF51395">
    <property type="entry name" value="FMN-linked oxidoreductases"/>
    <property type="match status" value="1"/>
</dbReference>
<evidence type="ECO:0000313" key="8">
    <source>
        <dbReference type="Proteomes" id="UP000199159"/>
    </source>
</evidence>
<organism evidence="7 8">
    <name type="scientific">Litchfieldia salsa</name>
    <dbReference type="NCBI Taxonomy" id="930152"/>
    <lineage>
        <taxon>Bacteria</taxon>
        <taxon>Bacillati</taxon>
        <taxon>Bacillota</taxon>
        <taxon>Bacilli</taxon>
        <taxon>Bacillales</taxon>
        <taxon>Bacillaceae</taxon>
        <taxon>Litchfieldia</taxon>
    </lineage>
</organism>
<dbReference type="GO" id="GO:0010181">
    <property type="term" value="F:FMN binding"/>
    <property type="evidence" value="ECO:0007669"/>
    <property type="project" value="InterPro"/>
</dbReference>
<evidence type="ECO:0000256" key="5">
    <source>
        <dbReference type="ARBA" id="ARBA00023002"/>
    </source>
</evidence>
<dbReference type="Gene3D" id="3.20.20.70">
    <property type="entry name" value="Aldolase class I"/>
    <property type="match status" value="1"/>
</dbReference>
<dbReference type="GO" id="GO:0003959">
    <property type="term" value="F:NADPH dehydrogenase activity"/>
    <property type="evidence" value="ECO:0007669"/>
    <property type="project" value="InterPro"/>
</dbReference>
<evidence type="ECO:0000256" key="3">
    <source>
        <dbReference type="ARBA" id="ARBA00022643"/>
    </source>
</evidence>
<dbReference type="STRING" id="930152.SAMN05216565_103287"/>